<dbReference type="GO" id="GO:0006006">
    <property type="term" value="P:glucose metabolic process"/>
    <property type="evidence" value="ECO:0007669"/>
    <property type="project" value="TreeGrafter"/>
</dbReference>
<feature type="binding site" evidence="11">
    <location>
        <begin position="195"/>
        <end position="197"/>
    </location>
    <ligand>
        <name>beta-D-galactose</name>
        <dbReference type="ChEBI" id="CHEBI:27667"/>
    </ligand>
</feature>
<keyword evidence="5" id="KW-0106">Calcium</keyword>
<dbReference type="InterPro" id="IPR015443">
    <property type="entry name" value="Aldose_1-epimerase"/>
</dbReference>
<evidence type="ECO:0000256" key="4">
    <source>
        <dbReference type="ARBA" id="ARBA00011245"/>
    </source>
</evidence>
<evidence type="ECO:0000256" key="11">
    <source>
        <dbReference type="PIRSR" id="PIRSR005096-3"/>
    </source>
</evidence>
<accession>A0A0A2M8H8</accession>
<dbReference type="InterPro" id="IPR047215">
    <property type="entry name" value="Galactose_mutarotase-like"/>
</dbReference>
<dbReference type="OrthoDB" id="9779408at2"/>
<dbReference type="SUPFAM" id="SSF74650">
    <property type="entry name" value="Galactose mutarotase-like"/>
    <property type="match status" value="1"/>
</dbReference>
<dbReference type="GO" id="GO:0004034">
    <property type="term" value="F:aldose 1-epimerase activity"/>
    <property type="evidence" value="ECO:0007669"/>
    <property type="project" value="UniProtKB-EC"/>
</dbReference>
<dbReference type="CDD" id="cd09019">
    <property type="entry name" value="galactose_mutarotase_like"/>
    <property type="match status" value="1"/>
</dbReference>
<dbReference type="GO" id="GO:0005737">
    <property type="term" value="C:cytoplasm"/>
    <property type="evidence" value="ECO:0007669"/>
    <property type="project" value="TreeGrafter"/>
</dbReference>
<dbReference type="Gene3D" id="2.70.98.10">
    <property type="match status" value="1"/>
</dbReference>
<evidence type="ECO:0000256" key="8">
    <source>
        <dbReference type="PIRNR" id="PIRNR005096"/>
    </source>
</evidence>
<dbReference type="GO" id="GO:0033499">
    <property type="term" value="P:galactose catabolic process via UDP-galactose, Leloir pathway"/>
    <property type="evidence" value="ECO:0007669"/>
    <property type="project" value="TreeGrafter"/>
</dbReference>
<feature type="active site" description="Proton acceptor" evidence="9">
    <location>
        <position position="315"/>
    </location>
</feature>
<dbReference type="GO" id="GO:0030246">
    <property type="term" value="F:carbohydrate binding"/>
    <property type="evidence" value="ECO:0007669"/>
    <property type="project" value="InterPro"/>
</dbReference>
<dbReference type="EMBL" id="JRLX01000002">
    <property type="protein sequence ID" value="KGO87941.1"/>
    <property type="molecule type" value="Genomic_DNA"/>
</dbReference>
<dbReference type="RefSeq" id="WP_020212426.1">
    <property type="nucleotide sequence ID" value="NZ_JRLX01000002.1"/>
</dbReference>
<evidence type="ECO:0000256" key="9">
    <source>
        <dbReference type="PIRSR" id="PIRSR005096-1"/>
    </source>
</evidence>
<dbReference type="AlphaFoldDB" id="A0A0A2M8H8"/>
<dbReference type="NCBIfam" id="NF008277">
    <property type="entry name" value="PRK11055.1"/>
    <property type="match status" value="1"/>
</dbReference>
<comment type="cofactor">
    <cofactor evidence="1">
        <name>Ca(2+)</name>
        <dbReference type="ChEBI" id="CHEBI:29108"/>
    </cofactor>
</comment>
<proteinExistence type="inferred from homology"/>
<organism evidence="12 13">
    <name type="scientific">Flavobacterium rivuli WB 3.3-2 = DSM 21788</name>
    <dbReference type="NCBI Taxonomy" id="1121895"/>
    <lineage>
        <taxon>Bacteria</taxon>
        <taxon>Pseudomonadati</taxon>
        <taxon>Bacteroidota</taxon>
        <taxon>Flavobacteriia</taxon>
        <taxon>Flavobacteriales</taxon>
        <taxon>Flavobacteriaceae</taxon>
        <taxon>Flavobacterium</taxon>
    </lineage>
</organism>
<dbReference type="Pfam" id="PF01263">
    <property type="entry name" value="Aldose_epim"/>
    <property type="match status" value="1"/>
</dbReference>
<dbReference type="InterPro" id="IPR011013">
    <property type="entry name" value="Gal_mutarotase_sf_dom"/>
</dbReference>
<evidence type="ECO:0000256" key="7">
    <source>
        <dbReference type="ARBA" id="ARBA00023277"/>
    </source>
</evidence>
<dbReference type="PANTHER" id="PTHR10091">
    <property type="entry name" value="ALDOSE-1-EPIMERASE"/>
    <property type="match status" value="1"/>
</dbReference>
<evidence type="ECO:0000256" key="6">
    <source>
        <dbReference type="ARBA" id="ARBA00023235"/>
    </source>
</evidence>
<comment type="caution">
    <text evidence="12">The sequence shown here is derived from an EMBL/GenBank/DDBJ whole genome shotgun (WGS) entry which is preliminary data.</text>
</comment>
<name>A0A0A2M8H8_9FLAO</name>
<dbReference type="InterPro" id="IPR014718">
    <property type="entry name" value="GH-type_carb-bd"/>
</dbReference>
<comment type="subunit">
    <text evidence="4">Monomer.</text>
</comment>
<feature type="active site" description="Proton donor" evidence="9">
    <location>
        <position position="195"/>
    </location>
</feature>
<protein>
    <recommendedName>
        <fullName evidence="8">Aldose 1-epimerase</fullName>
        <ecNumber evidence="8">5.1.3.3</ecNumber>
    </recommendedName>
</protein>
<dbReference type="PANTHER" id="PTHR10091:SF0">
    <property type="entry name" value="GALACTOSE MUTAROTASE"/>
    <property type="match status" value="1"/>
</dbReference>
<dbReference type="Proteomes" id="UP000030152">
    <property type="component" value="Unassembled WGS sequence"/>
</dbReference>
<evidence type="ECO:0000256" key="2">
    <source>
        <dbReference type="ARBA" id="ARBA00005028"/>
    </source>
</evidence>
<dbReference type="PIRSF" id="PIRSF005096">
    <property type="entry name" value="GALM"/>
    <property type="match status" value="1"/>
</dbReference>
<evidence type="ECO:0000256" key="1">
    <source>
        <dbReference type="ARBA" id="ARBA00001913"/>
    </source>
</evidence>
<comment type="catalytic activity">
    <reaction evidence="8">
        <text>alpha-D-glucose = beta-D-glucose</text>
        <dbReference type="Rhea" id="RHEA:10264"/>
        <dbReference type="ChEBI" id="CHEBI:15903"/>
        <dbReference type="ChEBI" id="CHEBI:17925"/>
        <dbReference type="EC" id="5.1.3.3"/>
    </reaction>
</comment>
<keyword evidence="7 8" id="KW-0119">Carbohydrate metabolism</keyword>
<sequence length="351" mass="38582">MQKSNISHFTANCITKLFGTLPDGKQVFSYMLSNGNGMEVTFINYGATITSLKIADENGGMTDVVLGFNDIDDYIDAFNLPSAPYFGSVIGRYAGRINKGTFTINNDTYQLNKNHGVHTLHGGNSGFGRGFWQMKQLKGGLNPSIVFTYTSRDGEEQFPGELTINVAYTLTENNELLVDYTATTTKDTVINLTQHSYFNLDGHAQTVSGQELLVNADEVLRLNEDNIPTGEFIAVKDTAIDFNKVGYVPASIDTSFVLKNNDEPAASLYSAKTGLKMTVYTNQPSVHIYVGGNCFGSIQGKESASYHTTSGICFETQNFPDAPNHAHFPNSVLRKGEQYNHKTKFAFEKAK</sequence>
<evidence type="ECO:0000256" key="3">
    <source>
        <dbReference type="ARBA" id="ARBA00006206"/>
    </source>
</evidence>
<evidence type="ECO:0000313" key="12">
    <source>
        <dbReference type="EMBL" id="KGO87941.1"/>
    </source>
</evidence>
<dbReference type="EC" id="5.1.3.3" evidence="8"/>
<reference evidence="12 13" key="1">
    <citation type="submission" date="2013-09" db="EMBL/GenBank/DDBJ databases">
        <authorList>
            <person name="Zeng Z."/>
            <person name="Chen C."/>
        </authorList>
    </citation>
    <scope>NUCLEOTIDE SEQUENCE [LARGE SCALE GENOMIC DNA]</scope>
    <source>
        <strain evidence="12 13">WB 3.3-2</strain>
    </source>
</reference>
<keyword evidence="6 8" id="KW-0413">Isomerase</keyword>
<dbReference type="InterPro" id="IPR008183">
    <property type="entry name" value="Aldose_1/G6P_1-epimerase"/>
</dbReference>
<comment type="similarity">
    <text evidence="3 8">Belongs to the aldose epimerase family.</text>
</comment>
<dbReference type="STRING" id="1121895.GCA_000378485_01291"/>
<comment type="pathway">
    <text evidence="2 8">Carbohydrate metabolism; hexose metabolism.</text>
</comment>
<evidence type="ECO:0000256" key="5">
    <source>
        <dbReference type="ARBA" id="ARBA00022837"/>
    </source>
</evidence>
<evidence type="ECO:0000256" key="10">
    <source>
        <dbReference type="PIRSR" id="PIRSR005096-2"/>
    </source>
</evidence>
<gene>
    <name evidence="12" type="ORF">Q765_02370</name>
</gene>
<evidence type="ECO:0000313" key="13">
    <source>
        <dbReference type="Proteomes" id="UP000030152"/>
    </source>
</evidence>
<feature type="binding site" evidence="10">
    <location>
        <position position="253"/>
    </location>
    <ligand>
        <name>beta-D-galactose</name>
        <dbReference type="ChEBI" id="CHEBI:27667"/>
    </ligand>
</feature>
<dbReference type="eggNOG" id="COG2017">
    <property type="taxonomic scope" value="Bacteria"/>
</dbReference>
<dbReference type="UniPathway" id="UPA00242"/>
<keyword evidence="13" id="KW-1185">Reference proteome</keyword>